<feature type="domain" description="TraG N-terminal Proteobacteria" evidence="2">
    <location>
        <begin position="8"/>
        <end position="479"/>
    </location>
</feature>
<evidence type="ECO:0000313" key="3">
    <source>
        <dbReference type="EMBL" id="PLR35031.1"/>
    </source>
</evidence>
<gene>
    <name evidence="3" type="ORF">CYR55_14090</name>
</gene>
<name>A0A2N5E2X2_9GAMM</name>
<sequence length="508" mass="55741">MSADNYLEYFVVLLGWLLNNAIWDIILTTGLFALPLAFKLCNVWLTVREEGDDEGNKGALALPRMEHVVYVAFVVIMFCAIPMQPVDIHTIRFDKERSKQCSLNIPSPENTGYAALINDFNGKTAQVPYWWYLVHSLSKGVTRAAIASIPCGENLRQLRFEVQHTELKDPVIREEVQEFANQCYSKAYFRLKSTNTKLTDATIDSVGWIGSSYFLNTPGYYDYYTSTTPRSQWPYNESRDSGYANVGRGGYPTCKEWWSTPTKGLKARVMASYSDLTLKGMRATLGEGWEETALRWLVSPKNSAISGNGESYMTGNDASGGAFAGLTHGLANIGVAVTQTTALPGFDAMKTALPIIQALLLMALIIIIPIVLLFSAFDPKTVVTVSFALFALIFVSFWWELAGWLDDRLVRILYTSMDEKGAGSNVPFSTFISSTMDGWIMNLILGAMYLVLPAFWMGTLSWAGVKAGQAFSGAMEKASAPSKSAGEKGGEIGKGAAKVAVKAATKKG</sequence>
<feature type="transmembrane region" description="Helical" evidence="1">
    <location>
        <begin position="355"/>
        <end position="374"/>
    </location>
</feature>
<dbReference type="RefSeq" id="WP_101816825.1">
    <property type="nucleotide sequence ID" value="NZ_PJZF01000012.1"/>
</dbReference>
<reference evidence="3 4" key="1">
    <citation type="submission" date="2017-12" db="EMBL/GenBank/DDBJ databases">
        <title>Characterization of six clinical isolates of Enterochimera gen. nov., a novel genus of the Yersiniaciae family and the three species Enterochimera arupensis sp. nov., Enterochimera coloradensis sp. nov, and Enterochimera californica sp. nov.</title>
        <authorList>
            <person name="Rossi A."/>
            <person name="Fisher M."/>
        </authorList>
    </citation>
    <scope>NUCLEOTIDE SEQUENCE [LARGE SCALE GENOMIC DNA]</scope>
    <source>
        <strain evidence="4">2015-Iso6</strain>
    </source>
</reference>
<keyword evidence="1" id="KW-0812">Transmembrane</keyword>
<organism evidence="3 4">
    <name type="scientific">Chimaeribacter californicus</name>
    <dbReference type="NCBI Taxonomy" id="2060067"/>
    <lineage>
        <taxon>Bacteria</taxon>
        <taxon>Pseudomonadati</taxon>
        <taxon>Pseudomonadota</taxon>
        <taxon>Gammaproteobacteria</taxon>
        <taxon>Enterobacterales</taxon>
        <taxon>Yersiniaceae</taxon>
        <taxon>Chimaeribacter</taxon>
    </lineage>
</organism>
<dbReference type="Proteomes" id="UP000234240">
    <property type="component" value="Unassembled WGS sequence"/>
</dbReference>
<proteinExistence type="predicted"/>
<feature type="transmembrane region" description="Helical" evidence="1">
    <location>
        <begin position="20"/>
        <end position="47"/>
    </location>
</feature>
<dbReference type="EMBL" id="PJZF01000012">
    <property type="protein sequence ID" value="PLR35031.1"/>
    <property type="molecule type" value="Genomic_DNA"/>
</dbReference>
<keyword evidence="1" id="KW-0472">Membrane</keyword>
<feature type="transmembrane region" description="Helical" evidence="1">
    <location>
        <begin position="68"/>
        <end position="86"/>
    </location>
</feature>
<keyword evidence="4" id="KW-1185">Reference proteome</keyword>
<protein>
    <submittedName>
        <fullName evidence="3">Conjugal transfer protein TraG</fullName>
    </submittedName>
</protein>
<keyword evidence="1" id="KW-1133">Transmembrane helix</keyword>
<evidence type="ECO:0000313" key="4">
    <source>
        <dbReference type="Proteomes" id="UP000234240"/>
    </source>
</evidence>
<evidence type="ECO:0000256" key="1">
    <source>
        <dbReference type="SAM" id="Phobius"/>
    </source>
</evidence>
<dbReference type="OrthoDB" id="5645662at2"/>
<feature type="transmembrane region" description="Helical" evidence="1">
    <location>
        <begin position="439"/>
        <end position="465"/>
    </location>
</feature>
<evidence type="ECO:0000259" key="2">
    <source>
        <dbReference type="Pfam" id="PF07916"/>
    </source>
</evidence>
<feature type="transmembrane region" description="Helical" evidence="1">
    <location>
        <begin position="381"/>
        <end position="399"/>
    </location>
</feature>
<dbReference type="Pfam" id="PF07916">
    <property type="entry name" value="TraG_N"/>
    <property type="match status" value="1"/>
</dbReference>
<dbReference type="AlphaFoldDB" id="A0A2N5E2X2"/>
<comment type="caution">
    <text evidence="3">The sequence shown here is derived from an EMBL/GenBank/DDBJ whole genome shotgun (WGS) entry which is preliminary data.</text>
</comment>
<accession>A0A2N5E2X2</accession>
<dbReference type="InterPro" id="IPR012931">
    <property type="entry name" value="TraG_N_Proteobacteria"/>
</dbReference>